<dbReference type="GO" id="GO:0005789">
    <property type="term" value="C:endoplasmic reticulum membrane"/>
    <property type="evidence" value="ECO:0007669"/>
    <property type="project" value="InterPro"/>
</dbReference>
<name>A0A0D2CCA1_9EURO</name>
<dbReference type="HOGENOM" id="CLU_139871_0_0_1"/>
<evidence type="ECO:0000313" key="3">
    <source>
        <dbReference type="Proteomes" id="UP000054266"/>
    </source>
</evidence>
<accession>A0A0D2CCA1</accession>
<keyword evidence="3" id="KW-1185">Reference proteome</keyword>
<dbReference type="Pfam" id="PF12326">
    <property type="entry name" value="EOS1"/>
    <property type="match status" value="1"/>
</dbReference>
<keyword evidence="1" id="KW-1133">Transmembrane helix</keyword>
<gene>
    <name evidence="2" type="ORF">PV04_10843</name>
</gene>
<protein>
    <submittedName>
        <fullName evidence="2">Uncharacterized protein</fullName>
    </submittedName>
</protein>
<evidence type="ECO:0000313" key="2">
    <source>
        <dbReference type="EMBL" id="KIW62696.1"/>
    </source>
</evidence>
<keyword evidence="1" id="KW-0472">Membrane</keyword>
<dbReference type="InterPro" id="IPR021100">
    <property type="entry name" value="N-glycosylation_EOS1"/>
</dbReference>
<dbReference type="STRING" id="5601.A0A0D2CCA1"/>
<proteinExistence type="predicted"/>
<dbReference type="EMBL" id="KN846963">
    <property type="protein sequence ID" value="KIW62696.1"/>
    <property type="molecule type" value="Genomic_DNA"/>
</dbReference>
<dbReference type="EMBL" id="KN846963">
    <property type="protein sequence ID" value="KIW62694.1"/>
    <property type="molecule type" value="Genomic_DNA"/>
</dbReference>
<feature type="transmembrane region" description="Helical" evidence="1">
    <location>
        <begin position="100"/>
        <end position="121"/>
    </location>
</feature>
<feature type="transmembrane region" description="Helical" evidence="1">
    <location>
        <begin position="53"/>
        <end position="71"/>
    </location>
</feature>
<evidence type="ECO:0000256" key="1">
    <source>
        <dbReference type="SAM" id="Phobius"/>
    </source>
</evidence>
<sequence>MFASSLMSRWLLQYSPLAVLLRLLSLSILLSFLCLQIFRLSHATQPSLHLLSRSLLCWICVSVVLMMVYFATQQDIDITMRGTDGYRDDRRRRTVLRLKCLYVVSGCSLFSLLVVLGILHLDPMPTFEWKDLRSCLEDLGAGLWHQGKNFAWGTGREL</sequence>
<organism evidence="2 3">
    <name type="scientific">Phialophora macrospora</name>
    <dbReference type="NCBI Taxonomy" id="1851006"/>
    <lineage>
        <taxon>Eukaryota</taxon>
        <taxon>Fungi</taxon>
        <taxon>Dikarya</taxon>
        <taxon>Ascomycota</taxon>
        <taxon>Pezizomycotina</taxon>
        <taxon>Eurotiomycetes</taxon>
        <taxon>Chaetothyriomycetidae</taxon>
        <taxon>Chaetothyriales</taxon>
        <taxon>Herpotrichiellaceae</taxon>
        <taxon>Phialophora</taxon>
    </lineage>
</organism>
<dbReference type="EMBL" id="KN846963">
    <property type="protein sequence ID" value="KIW62693.1"/>
    <property type="molecule type" value="Genomic_DNA"/>
</dbReference>
<dbReference type="AlphaFoldDB" id="A0A0D2CCA1"/>
<dbReference type="EMBL" id="KN846963">
    <property type="protein sequence ID" value="KIW62695.1"/>
    <property type="molecule type" value="Genomic_DNA"/>
</dbReference>
<reference evidence="2 3" key="1">
    <citation type="submission" date="2015-01" db="EMBL/GenBank/DDBJ databases">
        <title>The Genome Sequence of Capronia semiimmersa CBS27337.</title>
        <authorList>
            <consortium name="The Broad Institute Genomics Platform"/>
            <person name="Cuomo C."/>
            <person name="de Hoog S."/>
            <person name="Gorbushina A."/>
            <person name="Stielow B."/>
            <person name="Teixiera M."/>
            <person name="Abouelleil A."/>
            <person name="Chapman S.B."/>
            <person name="Priest M."/>
            <person name="Young S.K."/>
            <person name="Wortman J."/>
            <person name="Nusbaum C."/>
            <person name="Birren B."/>
        </authorList>
    </citation>
    <scope>NUCLEOTIDE SEQUENCE [LARGE SCALE GENOMIC DNA]</scope>
    <source>
        <strain evidence="2 3">CBS 27337</strain>
    </source>
</reference>
<dbReference type="Proteomes" id="UP000054266">
    <property type="component" value="Unassembled WGS sequence"/>
</dbReference>
<keyword evidence="1" id="KW-0812">Transmembrane</keyword>
<dbReference type="GO" id="GO:0034599">
    <property type="term" value="P:cellular response to oxidative stress"/>
    <property type="evidence" value="ECO:0007669"/>
    <property type="project" value="InterPro"/>
</dbReference>